<dbReference type="EMBL" id="CAFZ01000066">
    <property type="protein sequence ID" value="CCA69875.1"/>
    <property type="molecule type" value="Genomic_DNA"/>
</dbReference>
<evidence type="ECO:0000256" key="2">
    <source>
        <dbReference type="ARBA" id="ARBA00022853"/>
    </source>
</evidence>
<proteinExistence type="predicted"/>
<dbReference type="eggNOG" id="ENOG502QSEY">
    <property type="taxonomic scope" value="Eukaryota"/>
</dbReference>
<dbReference type="GO" id="GO:0035267">
    <property type="term" value="C:NuA4 histone acetyltransferase complex"/>
    <property type="evidence" value="ECO:0007669"/>
    <property type="project" value="TreeGrafter"/>
</dbReference>
<dbReference type="OMA" id="HDWMLAR"/>
<dbReference type="AlphaFoldDB" id="G4TEX8"/>
<feature type="compositionally biased region" description="Low complexity" evidence="6">
    <location>
        <begin position="974"/>
        <end position="1005"/>
    </location>
</feature>
<dbReference type="InterPro" id="IPR001005">
    <property type="entry name" value="SANT/Myb"/>
</dbReference>
<keyword evidence="10" id="KW-1185">Reference proteome</keyword>
<dbReference type="PANTHER" id="PTHR46459">
    <property type="entry name" value="E1A-BINDING PROTEIN P400-RELATED"/>
    <property type="match status" value="1"/>
</dbReference>
<dbReference type="GO" id="GO:0005634">
    <property type="term" value="C:nucleus"/>
    <property type="evidence" value="ECO:0007669"/>
    <property type="project" value="UniProtKB-SubCell"/>
</dbReference>
<keyword evidence="2" id="KW-0156">Chromatin regulator</keyword>
<dbReference type="PROSITE" id="PS51204">
    <property type="entry name" value="HSA"/>
    <property type="match status" value="1"/>
</dbReference>
<feature type="region of interest" description="Disordered" evidence="6">
    <location>
        <begin position="974"/>
        <end position="1011"/>
    </location>
</feature>
<evidence type="ECO:0000313" key="9">
    <source>
        <dbReference type="EMBL" id="CCA69875.1"/>
    </source>
</evidence>
<organism evidence="9 10">
    <name type="scientific">Serendipita indica (strain DSM 11827)</name>
    <name type="common">Root endophyte fungus</name>
    <name type="synonym">Piriformospora indica</name>
    <dbReference type="NCBI Taxonomy" id="1109443"/>
    <lineage>
        <taxon>Eukaryota</taxon>
        <taxon>Fungi</taxon>
        <taxon>Dikarya</taxon>
        <taxon>Basidiomycota</taxon>
        <taxon>Agaricomycotina</taxon>
        <taxon>Agaricomycetes</taxon>
        <taxon>Sebacinales</taxon>
        <taxon>Serendipitaceae</taxon>
        <taxon>Serendipita</taxon>
    </lineage>
</organism>
<dbReference type="InterPro" id="IPR014012">
    <property type="entry name" value="HSA_dom"/>
</dbReference>
<dbReference type="OrthoDB" id="5364245at2759"/>
<gene>
    <name evidence="9" type="ORF">PIIN_03814</name>
</gene>
<dbReference type="GO" id="GO:0006325">
    <property type="term" value="P:chromatin organization"/>
    <property type="evidence" value="ECO:0007669"/>
    <property type="project" value="UniProtKB-KW"/>
</dbReference>
<dbReference type="GO" id="GO:0003682">
    <property type="term" value="F:chromatin binding"/>
    <property type="evidence" value="ECO:0007669"/>
    <property type="project" value="TreeGrafter"/>
</dbReference>
<reference evidence="9 10" key="1">
    <citation type="journal article" date="2011" name="PLoS Pathog.">
        <title>Endophytic Life Strategies Decoded by Genome and Transcriptome Analyses of the Mutualistic Root Symbiont Piriformospora indica.</title>
        <authorList>
            <person name="Zuccaro A."/>
            <person name="Lahrmann U."/>
            <person name="Guldener U."/>
            <person name="Langen G."/>
            <person name="Pfiffi S."/>
            <person name="Biedenkopf D."/>
            <person name="Wong P."/>
            <person name="Samans B."/>
            <person name="Grimm C."/>
            <person name="Basiewicz M."/>
            <person name="Murat C."/>
            <person name="Martin F."/>
            <person name="Kogel K.H."/>
        </authorList>
    </citation>
    <scope>NUCLEOTIDE SEQUENCE [LARGE SCALE GENOMIC DNA]</scope>
    <source>
        <strain evidence="9 10">DSM 11827</strain>
    </source>
</reference>
<evidence type="ECO:0000259" key="7">
    <source>
        <dbReference type="PROSITE" id="PS50090"/>
    </source>
</evidence>
<feature type="region of interest" description="Disordered" evidence="6">
    <location>
        <begin position="402"/>
        <end position="427"/>
    </location>
</feature>
<evidence type="ECO:0000256" key="4">
    <source>
        <dbReference type="ARBA" id="ARBA00025178"/>
    </source>
</evidence>
<dbReference type="InParanoid" id="G4TEX8"/>
<keyword evidence="3" id="KW-0539">Nucleus</keyword>
<dbReference type="HOGENOM" id="CLU_297736_0_0_1"/>
<name>G4TEX8_SERID</name>
<dbReference type="PANTHER" id="PTHR46459:SF1">
    <property type="entry name" value="E1A-BINDING PROTEIN P400"/>
    <property type="match status" value="1"/>
</dbReference>
<evidence type="ECO:0000256" key="3">
    <source>
        <dbReference type="ARBA" id="ARBA00023242"/>
    </source>
</evidence>
<dbReference type="Pfam" id="PF07529">
    <property type="entry name" value="HSA"/>
    <property type="match status" value="1"/>
</dbReference>
<dbReference type="STRING" id="1109443.G4TEX8"/>
<feature type="region of interest" description="Disordered" evidence="6">
    <location>
        <begin position="694"/>
        <end position="716"/>
    </location>
</feature>
<dbReference type="Proteomes" id="UP000007148">
    <property type="component" value="Unassembled WGS sequence"/>
</dbReference>
<comment type="function">
    <text evidence="4">Component of the NuA4 histone acetyltransferase complex which is involved in transcriptional activation of selected genes principally by acetylation of nucleosomal histone H4 and H2A. The NuA4 complex is also involved in DNA repair.</text>
</comment>
<evidence type="ECO:0000313" key="10">
    <source>
        <dbReference type="Proteomes" id="UP000007148"/>
    </source>
</evidence>
<comment type="caution">
    <text evidence="9">The sequence shown here is derived from an EMBL/GenBank/DDBJ whole genome shotgun (WGS) entry which is preliminary data.</text>
</comment>
<feature type="compositionally biased region" description="Low complexity" evidence="6">
    <location>
        <begin position="406"/>
        <end position="417"/>
    </location>
</feature>
<protein>
    <recommendedName>
        <fullName evidence="5">Vacuolar import and degradation protein 21</fullName>
    </recommendedName>
</protein>
<evidence type="ECO:0000259" key="8">
    <source>
        <dbReference type="PROSITE" id="PS51204"/>
    </source>
</evidence>
<evidence type="ECO:0000256" key="5">
    <source>
        <dbReference type="ARBA" id="ARBA00029670"/>
    </source>
</evidence>
<accession>G4TEX8</accession>
<feature type="domain" description="HSA" evidence="8">
    <location>
        <begin position="273"/>
        <end position="354"/>
    </location>
</feature>
<comment type="subcellular location">
    <subcellularLocation>
        <location evidence="1">Nucleus</location>
    </subcellularLocation>
</comment>
<dbReference type="PROSITE" id="PS50090">
    <property type="entry name" value="MYB_LIKE"/>
    <property type="match status" value="1"/>
</dbReference>
<evidence type="ECO:0000256" key="1">
    <source>
        <dbReference type="ARBA" id="ARBA00004123"/>
    </source>
</evidence>
<evidence type="ECO:0000256" key="6">
    <source>
        <dbReference type="SAM" id="MobiDB-lite"/>
    </source>
</evidence>
<sequence length="1011" mass="114087">MNSDDAAIIEQARKELIALREARMLQIAEERKALLKQIFLLTKIPGSLTRLPGPTDVNLEQLNEYVDSYPMTNDAFVSHGQTNTANLPPDEFLIGAPIAPPTPLTATSIQGTMIPSVRVDMYDDDDEEKGEEMEVDQQQEFNSQSPIKFKISKLSQKAMRPERPTLFISKFATGLPAPDPRLMTKDMNRALDHLPQSASSKVKSEGVKEEEPYMDFSRWQATLMHNPVYKLVRKASKCLTTSEWNTAIQDLIFFQTFERIDQLKAANQWSFLQPKRQVIPTIKDHWSYLLDEAKWMHADFKEERKWKRALAMELAQAAVEWHRATPQERVALRGYYQAPPVEDFAEPIERGVPEQEEIENKDDETTKVPEVVEMLQEAAEQEPEPEPEVVVAEPQDVKMQEDAKVPAENPESAPEPEFTLKTEETDGPSLGDLAMKDEEGNPIGPPIDETKNPLLYEGPGDQKREDEDNHVLVQQTVTELDSSALWVEPTELEKVVHTTSSGEKTTLRQTWEMVFPELPVYEMPDPFDPTTSGQTRHRKDEVQTDTIPISRYTDSNPLILSVLQPSTHLDQGSWTRFDSEPVKKEEGDPFKYINEGPGIIFLYGMSKRVHIFSAKPRYEVGGAFINNCIAAGTRSVPWFPAEDALLKRLVPELLYNWQMIADAFNFYNYSNDMEKRTPGQCLVRYDLLFGDDEQRRSPAPFPEGRLKPFPPGRRPKQVEEFCPTAGPTDDDAKFMRHKFVHRAIKRMMKRREEEAKAREGQQRVMMPHQSHDAIMKYKVYTPQELGRIRKEGEDKRIAEMKRRQMEIRQQTEAKFRQVQAAAGLIPGGPIPMQPIALNGPNMPINGAPGMLPVRLPGGVPNISQQANANIASGIARGPNGEAINPMNPATLMLLQQQQRLNATAAAMANGTSPRPQSAASILSQAQAAMGGTPPQAHMMNPLFRQMQATAMAQQISMSSMSNEQVAMFRQHQQALAQRAAAQQMAANLQQQQQQQQQNASQQQQPQNPPPA</sequence>
<dbReference type="GO" id="GO:0006281">
    <property type="term" value="P:DNA repair"/>
    <property type="evidence" value="ECO:0007669"/>
    <property type="project" value="TreeGrafter"/>
</dbReference>
<feature type="domain" description="Myb-like" evidence="7">
    <location>
        <begin position="630"/>
        <end position="689"/>
    </location>
</feature>